<organism evidence="12 13">
    <name type="scientific">Caldalkalibacillus uzonensis</name>
    <dbReference type="NCBI Taxonomy" id="353224"/>
    <lineage>
        <taxon>Bacteria</taxon>
        <taxon>Bacillati</taxon>
        <taxon>Bacillota</taxon>
        <taxon>Bacilli</taxon>
        <taxon>Bacillales</taxon>
        <taxon>Bacillaceae</taxon>
        <taxon>Caldalkalibacillus</taxon>
    </lineage>
</organism>
<evidence type="ECO:0000256" key="9">
    <source>
        <dbReference type="ARBA" id="ARBA00035611"/>
    </source>
</evidence>
<evidence type="ECO:0000256" key="2">
    <source>
        <dbReference type="ARBA" id="ARBA00022448"/>
    </source>
</evidence>
<evidence type="ECO:0000256" key="5">
    <source>
        <dbReference type="ARBA" id="ARBA00022597"/>
    </source>
</evidence>
<keyword evidence="13" id="KW-1185">Reference proteome</keyword>
<evidence type="ECO:0000256" key="8">
    <source>
        <dbReference type="ARBA" id="ARBA00023136"/>
    </source>
</evidence>
<evidence type="ECO:0000256" key="1">
    <source>
        <dbReference type="ARBA" id="ARBA00004651"/>
    </source>
</evidence>
<dbReference type="CDD" id="cd06579">
    <property type="entry name" value="TM_PBP1_transp_AraH_like"/>
    <property type="match status" value="1"/>
</dbReference>
<dbReference type="PANTHER" id="PTHR32196">
    <property type="entry name" value="ABC TRANSPORTER PERMEASE PROTEIN YPHD-RELATED-RELATED"/>
    <property type="match status" value="1"/>
</dbReference>
<comment type="subcellular location">
    <subcellularLocation>
        <location evidence="1">Cell membrane</location>
        <topology evidence="1">Multi-pass membrane protein</topology>
    </subcellularLocation>
</comment>
<gene>
    <name evidence="12" type="ORF">J2S00_001382</name>
</gene>
<dbReference type="PANTHER" id="PTHR32196:SF32">
    <property type="entry name" value="XYLOSE TRANSPORT SYSTEM PERMEASE PROTEIN XYLH"/>
    <property type="match status" value="1"/>
</dbReference>
<evidence type="ECO:0000313" key="13">
    <source>
        <dbReference type="Proteomes" id="UP001232445"/>
    </source>
</evidence>
<evidence type="ECO:0000256" key="7">
    <source>
        <dbReference type="ARBA" id="ARBA00022989"/>
    </source>
</evidence>
<feature type="transmembrane region" description="Helical" evidence="11">
    <location>
        <begin position="368"/>
        <end position="386"/>
    </location>
</feature>
<evidence type="ECO:0000256" key="11">
    <source>
        <dbReference type="SAM" id="Phobius"/>
    </source>
</evidence>
<dbReference type="EMBL" id="JAUSUQ010000004">
    <property type="protein sequence ID" value="MDQ0338596.1"/>
    <property type="molecule type" value="Genomic_DNA"/>
</dbReference>
<name>A0ABU0CRV3_9BACI</name>
<feature type="transmembrane region" description="Helical" evidence="11">
    <location>
        <begin position="175"/>
        <end position="197"/>
    </location>
</feature>
<keyword evidence="7 11" id="KW-1133">Transmembrane helix</keyword>
<keyword evidence="4" id="KW-0997">Cell inner membrane</keyword>
<keyword evidence="6 11" id="KW-0812">Transmembrane</keyword>
<proteinExistence type="predicted"/>
<evidence type="ECO:0000256" key="4">
    <source>
        <dbReference type="ARBA" id="ARBA00022519"/>
    </source>
</evidence>
<protein>
    <recommendedName>
        <fullName evidence="10">Xylose transport system permease protein XylH</fullName>
    </recommendedName>
</protein>
<sequence length="393" mass="41818">MNLPLKQNNVNKETGSKLSFFMKMDIRAYAMIFALVAIWLFFAILTDGAFLSERNLSNLFRQMSVTAILAIGVVLVIVSGQIDLSVGSVAGLTGGVAAVLNVWVGLDPFLSIAVAIGLGILIGIWQGFWVAYMSVPSFIVTLGGMLIFRGILLGITKGNTIAPLSEGFRTIGQSYLSVSLGWILAAMAIVAVILFTLNKRRSRIKYGFEVAPYSIELLKVAGISMLIILFVGTMNAYAGIPMPIMLVLVLGLIFTFIAKNTSFGRQIYAIGGNPEAARLSGINIRRRVMAVFILSGFMASVAGVVLTARLNAATSSAGQMLELDAIAAAVIGGTSLMGGTGTIIGAVIGALIMASLDNGMSMMNVEAFWQYIVKGLILILAVWVDVTTKKRRG</sequence>
<evidence type="ECO:0000256" key="6">
    <source>
        <dbReference type="ARBA" id="ARBA00022692"/>
    </source>
</evidence>
<feature type="transmembrane region" description="Helical" evidence="11">
    <location>
        <begin position="63"/>
        <end position="82"/>
    </location>
</feature>
<feature type="transmembrane region" description="Helical" evidence="11">
    <location>
        <begin position="137"/>
        <end position="155"/>
    </location>
</feature>
<dbReference type="RefSeq" id="WP_307337198.1">
    <property type="nucleotide sequence ID" value="NZ_JAUSUQ010000004.1"/>
</dbReference>
<keyword evidence="5" id="KW-0762">Sugar transport</keyword>
<evidence type="ECO:0000313" key="12">
    <source>
        <dbReference type="EMBL" id="MDQ0338596.1"/>
    </source>
</evidence>
<feature type="transmembrane region" description="Helical" evidence="11">
    <location>
        <begin position="288"/>
        <end position="306"/>
    </location>
</feature>
<comment type="function">
    <text evidence="9">Part of the binding-protein-dependent transport system for D-xylose. Probably responsible for the translocation of the substrate across the membrane.</text>
</comment>
<evidence type="ECO:0000256" key="10">
    <source>
        <dbReference type="ARBA" id="ARBA00035686"/>
    </source>
</evidence>
<feature type="transmembrane region" description="Helical" evidence="11">
    <location>
        <begin position="326"/>
        <end position="356"/>
    </location>
</feature>
<comment type="caution">
    <text evidence="12">The sequence shown here is derived from an EMBL/GenBank/DDBJ whole genome shotgun (WGS) entry which is preliminary data.</text>
</comment>
<dbReference type="Pfam" id="PF02653">
    <property type="entry name" value="BPD_transp_2"/>
    <property type="match status" value="1"/>
</dbReference>
<dbReference type="InterPro" id="IPR001851">
    <property type="entry name" value="ABC_transp_permease"/>
</dbReference>
<feature type="transmembrane region" description="Helical" evidence="11">
    <location>
        <begin position="217"/>
        <end position="234"/>
    </location>
</feature>
<feature type="transmembrane region" description="Helical" evidence="11">
    <location>
        <begin position="102"/>
        <end position="125"/>
    </location>
</feature>
<dbReference type="Proteomes" id="UP001232445">
    <property type="component" value="Unassembled WGS sequence"/>
</dbReference>
<feature type="transmembrane region" description="Helical" evidence="11">
    <location>
        <begin position="240"/>
        <end position="258"/>
    </location>
</feature>
<evidence type="ECO:0000256" key="3">
    <source>
        <dbReference type="ARBA" id="ARBA00022475"/>
    </source>
</evidence>
<keyword evidence="8 11" id="KW-0472">Membrane</keyword>
<keyword evidence="3" id="KW-1003">Cell membrane</keyword>
<feature type="transmembrane region" description="Helical" evidence="11">
    <location>
        <begin position="28"/>
        <end position="51"/>
    </location>
</feature>
<keyword evidence="2" id="KW-0813">Transport</keyword>
<accession>A0ABU0CRV3</accession>
<reference evidence="12 13" key="1">
    <citation type="submission" date="2023-07" db="EMBL/GenBank/DDBJ databases">
        <title>Genomic Encyclopedia of Type Strains, Phase IV (KMG-IV): sequencing the most valuable type-strain genomes for metagenomic binning, comparative biology and taxonomic classification.</title>
        <authorList>
            <person name="Goeker M."/>
        </authorList>
    </citation>
    <scope>NUCLEOTIDE SEQUENCE [LARGE SCALE GENOMIC DNA]</scope>
    <source>
        <strain evidence="12 13">DSM 17740</strain>
    </source>
</reference>